<dbReference type="SMART" id="SM00499">
    <property type="entry name" value="AAI"/>
    <property type="match status" value="1"/>
</dbReference>
<dbReference type="Proteomes" id="UP001055439">
    <property type="component" value="Chromosome 9"/>
</dbReference>
<evidence type="ECO:0000259" key="1">
    <source>
        <dbReference type="SMART" id="SM00499"/>
    </source>
</evidence>
<reference evidence="2" key="1">
    <citation type="submission" date="2022-05" db="EMBL/GenBank/DDBJ databases">
        <title>The Musa troglodytarum L. genome provides insights into the mechanism of non-climacteric behaviour and enrichment of carotenoids.</title>
        <authorList>
            <person name="Wang J."/>
        </authorList>
    </citation>
    <scope>NUCLEOTIDE SEQUENCE</scope>
    <source>
        <tissue evidence="2">Leaf</tissue>
    </source>
</reference>
<dbReference type="Gene3D" id="1.10.110.10">
    <property type="entry name" value="Plant lipid-transfer and hydrophobic proteins"/>
    <property type="match status" value="1"/>
</dbReference>
<dbReference type="PANTHER" id="PTHR33122:SF4">
    <property type="entry name" value="OS04G0415800 PROTEIN"/>
    <property type="match status" value="1"/>
</dbReference>
<protein>
    <submittedName>
        <fullName evidence="2">Protease inhibitor/seed storage/LTP family</fullName>
    </submittedName>
</protein>
<dbReference type="GO" id="GO:0005504">
    <property type="term" value="F:fatty acid binding"/>
    <property type="evidence" value="ECO:0007669"/>
    <property type="project" value="InterPro"/>
</dbReference>
<dbReference type="OrthoDB" id="1912066at2759"/>
<organism evidence="2 3">
    <name type="scientific">Musa troglodytarum</name>
    <name type="common">fe'i banana</name>
    <dbReference type="NCBI Taxonomy" id="320322"/>
    <lineage>
        <taxon>Eukaryota</taxon>
        <taxon>Viridiplantae</taxon>
        <taxon>Streptophyta</taxon>
        <taxon>Embryophyta</taxon>
        <taxon>Tracheophyta</taxon>
        <taxon>Spermatophyta</taxon>
        <taxon>Magnoliopsida</taxon>
        <taxon>Liliopsida</taxon>
        <taxon>Zingiberales</taxon>
        <taxon>Musaceae</taxon>
        <taxon>Musa</taxon>
    </lineage>
</organism>
<gene>
    <name evidence="2" type="ORF">MUK42_25000</name>
</gene>
<dbReference type="GO" id="GO:0009627">
    <property type="term" value="P:systemic acquired resistance"/>
    <property type="evidence" value="ECO:0007669"/>
    <property type="project" value="InterPro"/>
</dbReference>
<accession>A0A9E7LAD2</accession>
<proteinExistence type="predicted"/>
<name>A0A9E7LAD2_9LILI</name>
<dbReference type="InterPro" id="IPR039265">
    <property type="entry name" value="DIR1-like"/>
</dbReference>
<dbReference type="EMBL" id="CP097511">
    <property type="protein sequence ID" value="URE43474.1"/>
    <property type="molecule type" value="Genomic_DNA"/>
</dbReference>
<evidence type="ECO:0000313" key="2">
    <source>
        <dbReference type="EMBL" id="URE43474.1"/>
    </source>
</evidence>
<sequence>MKLGSKATPNRASAAIIKPFAFECCIHSSTLCGGWRPEYKWAAAPQVGSIIGAEHEMEVGMKHLCVLALFLLVHGGGSKGAEGAGECGRVPVQRMALQLAPCASAAQDAQAQVSAACCSAVQRVGQNPACLCAVMLSDTAKSVGAKPEVAVTIPKRCNLANRPVGYECGGYTIP</sequence>
<dbReference type="PANTHER" id="PTHR33122">
    <property type="entry name" value="LIPID BINDING PROTEIN-RELATED"/>
    <property type="match status" value="1"/>
</dbReference>
<keyword evidence="3" id="KW-1185">Reference proteome</keyword>
<dbReference type="SUPFAM" id="SSF47699">
    <property type="entry name" value="Bifunctional inhibitor/lipid-transfer protein/seed storage 2S albumin"/>
    <property type="match status" value="1"/>
</dbReference>
<dbReference type="InterPro" id="IPR016140">
    <property type="entry name" value="Bifunc_inhib/LTP/seed_store"/>
</dbReference>
<dbReference type="Pfam" id="PF14368">
    <property type="entry name" value="LTP_2"/>
    <property type="match status" value="1"/>
</dbReference>
<dbReference type="CDD" id="cd00010">
    <property type="entry name" value="AAI_LTSS"/>
    <property type="match status" value="1"/>
</dbReference>
<evidence type="ECO:0000313" key="3">
    <source>
        <dbReference type="Proteomes" id="UP001055439"/>
    </source>
</evidence>
<dbReference type="InterPro" id="IPR036312">
    <property type="entry name" value="Bifun_inhib/LTP/seed_sf"/>
</dbReference>
<feature type="domain" description="Bifunctional inhibitor/plant lipid transfer protein/seed storage helical" evidence="1">
    <location>
        <begin position="87"/>
        <end position="168"/>
    </location>
</feature>
<dbReference type="AlphaFoldDB" id="A0A9E7LAD2"/>